<dbReference type="EMBL" id="CAIIXF020000009">
    <property type="protein sequence ID" value="CAH1794225.1"/>
    <property type="molecule type" value="Genomic_DNA"/>
</dbReference>
<feature type="transmembrane region" description="Helical" evidence="3">
    <location>
        <begin position="122"/>
        <end position="151"/>
    </location>
</feature>
<feature type="transmembrane region" description="Helical" evidence="3">
    <location>
        <begin position="660"/>
        <end position="679"/>
    </location>
</feature>
<sequence>MAFTLPTHSILHLCRLMSKLYLPDIFSINIAELFCYNILNHSDRGTIKHWILFVIDWTEVFYSDCSYLKSTAYRTKLCQSVISQSVADEPLTKKQRHSSSSNQSDSSSSSAFSIPTPPDGGWGWIVVFGSFICHLIADGIGFSFGVIYANLLEQFGESKAKTSWVASLFLSVPLIAAPIGSALTNKYGCRTVTMCGGFVAMFGFFLSYFVTSIEMLCVTIGLISGLGLSVVYVAAIIVVAYYFETKRAFATGLAVSGSGIGTFVFAPLTEFLMGKYGWRGTILILGGIMLNIVVAGALFRPLETKRDKKRKRYLRSLAKFSRQNSTISMDDINQIHIPLNGSASINDNCIDLDMQKHSMLNDPVTQSLMTLPTYYHNDHINRDVEVIHEDNDEHFSGSLPHIADDSCNVLEISQSHSVSLCDEQFPICNVPRKNSPDKLINSTPAMSNGPWKQNTIRKTPDTLTIQPMYRKDIFYRGSLVRIPRFKTSSSCPNIHVKTKTEATDTNILSIISVSSEVKQILKEMMDITILKNLSFIMFCVSNIILYMWYDVVYVYVTDRAINQGHSEALSSLLISIIGIVNTIGQVIFGVIGDHPKVNSLFLYMTAIIICGVSVIVIPLCYNYPLLATATGGFGFFIASNYSLTTIILVDLVGMGRLTNAMGLVMMAQGISNLIGPPLAGKISDDTGSYDAAFYASGAFIVLSGALLLLIPCLSTLCKGTDTVVDTAEHQAHSNGTAKHQPSSNGTNGYQSSSNGTNGYIRTDLNNKKETSVTITVV</sequence>
<reference evidence="5" key="1">
    <citation type="submission" date="2022-03" db="EMBL/GenBank/DDBJ databases">
        <authorList>
            <person name="Martin C."/>
        </authorList>
    </citation>
    <scope>NUCLEOTIDE SEQUENCE</scope>
</reference>
<name>A0A8S4PKN4_OWEFU</name>
<dbReference type="Pfam" id="PF07690">
    <property type="entry name" value="MFS_1"/>
    <property type="match status" value="2"/>
</dbReference>
<dbReference type="InterPro" id="IPR011701">
    <property type="entry name" value="MFS"/>
</dbReference>
<evidence type="ECO:0000259" key="4">
    <source>
        <dbReference type="PROSITE" id="PS50850"/>
    </source>
</evidence>
<feature type="transmembrane region" description="Helical" evidence="3">
    <location>
        <begin position="600"/>
        <end position="619"/>
    </location>
</feature>
<evidence type="ECO:0000256" key="2">
    <source>
        <dbReference type="SAM" id="MobiDB-lite"/>
    </source>
</evidence>
<keyword evidence="3" id="KW-0812">Transmembrane</keyword>
<feature type="transmembrane region" description="Helical" evidence="3">
    <location>
        <begin position="20"/>
        <end position="39"/>
    </location>
</feature>
<feature type="compositionally biased region" description="Polar residues" evidence="2">
    <location>
        <begin position="732"/>
        <end position="759"/>
    </location>
</feature>
<feature type="transmembrane region" description="Helical" evidence="3">
    <location>
        <begin position="222"/>
        <end position="243"/>
    </location>
</feature>
<dbReference type="SUPFAM" id="SSF103473">
    <property type="entry name" value="MFS general substrate transporter"/>
    <property type="match status" value="1"/>
</dbReference>
<feature type="transmembrane region" description="Helical" evidence="3">
    <location>
        <begin position="163"/>
        <end position="184"/>
    </location>
</feature>
<feature type="transmembrane region" description="Helical" evidence="3">
    <location>
        <begin position="625"/>
        <end position="648"/>
    </location>
</feature>
<comment type="subcellular location">
    <subcellularLocation>
        <location evidence="1">Membrane</location>
        <topology evidence="1">Multi-pass membrane protein</topology>
    </subcellularLocation>
</comment>
<feature type="region of interest" description="Disordered" evidence="2">
    <location>
        <begin position="89"/>
        <end position="114"/>
    </location>
</feature>
<keyword evidence="3" id="KW-0472">Membrane</keyword>
<feature type="region of interest" description="Disordered" evidence="2">
    <location>
        <begin position="728"/>
        <end position="762"/>
    </location>
</feature>
<gene>
    <name evidence="5" type="ORF">OFUS_LOCUS18964</name>
</gene>
<dbReference type="InterPro" id="IPR050327">
    <property type="entry name" value="Proton-linked_MCT"/>
</dbReference>
<evidence type="ECO:0000256" key="3">
    <source>
        <dbReference type="SAM" id="Phobius"/>
    </source>
</evidence>
<dbReference type="Proteomes" id="UP000749559">
    <property type="component" value="Unassembled WGS sequence"/>
</dbReference>
<dbReference type="Gene3D" id="1.20.1250.20">
    <property type="entry name" value="MFS general substrate transporter like domains"/>
    <property type="match status" value="2"/>
</dbReference>
<protein>
    <recommendedName>
        <fullName evidence="4">Major facilitator superfamily (MFS) profile domain-containing protein</fullName>
    </recommendedName>
</protein>
<dbReference type="GO" id="GO:0016020">
    <property type="term" value="C:membrane"/>
    <property type="evidence" value="ECO:0007669"/>
    <property type="project" value="UniProtKB-SubCell"/>
</dbReference>
<feature type="transmembrane region" description="Helical" evidence="3">
    <location>
        <begin position="529"/>
        <end position="549"/>
    </location>
</feature>
<dbReference type="OrthoDB" id="410267at2759"/>
<comment type="caution">
    <text evidence="5">The sequence shown here is derived from an EMBL/GenBank/DDBJ whole genome shotgun (WGS) entry which is preliminary data.</text>
</comment>
<feature type="transmembrane region" description="Helical" evidence="3">
    <location>
        <begin position="250"/>
        <end position="268"/>
    </location>
</feature>
<feature type="domain" description="Major facilitator superfamily (MFS) profile" evidence="4">
    <location>
        <begin position="122"/>
        <end position="715"/>
    </location>
</feature>
<dbReference type="AlphaFoldDB" id="A0A8S4PKN4"/>
<feature type="transmembrane region" description="Helical" evidence="3">
    <location>
        <begin position="569"/>
        <end position="588"/>
    </location>
</feature>
<evidence type="ECO:0000256" key="1">
    <source>
        <dbReference type="ARBA" id="ARBA00004141"/>
    </source>
</evidence>
<dbReference type="InterPro" id="IPR020846">
    <property type="entry name" value="MFS_dom"/>
</dbReference>
<feature type="transmembrane region" description="Helical" evidence="3">
    <location>
        <begin position="191"/>
        <end position="210"/>
    </location>
</feature>
<evidence type="ECO:0000313" key="5">
    <source>
        <dbReference type="EMBL" id="CAH1794225.1"/>
    </source>
</evidence>
<feature type="compositionally biased region" description="Low complexity" evidence="2">
    <location>
        <begin position="98"/>
        <end position="113"/>
    </location>
</feature>
<dbReference type="InterPro" id="IPR036259">
    <property type="entry name" value="MFS_trans_sf"/>
</dbReference>
<proteinExistence type="predicted"/>
<keyword evidence="6" id="KW-1185">Reference proteome</keyword>
<keyword evidence="3" id="KW-1133">Transmembrane helix</keyword>
<evidence type="ECO:0000313" key="6">
    <source>
        <dbReference type="Proteomes" id="UP000749559"/>
    </source>
</evidence>
<feature type="transmembrane region" description="Helical" evidence="3">
    <location>
        <begin position="691"/>
        <end position="710"/>
    </location>
</feature>
<dbReference type="PROSITE" id="PS50850">
    <property type="entry name" value="MFS"/>
    <property type="match status" value="1"/>
</dbReference>
<organism evidence="5 6">
    <name type="scientific">Owenia fusiformis</name>
    <name type="common">Polychaete worm</name>
    <dbReference type="NCBI Taxonomy" id="6347"/>
    <lineage>
        <taxon>Eukaryota</taxon>
        <taxon>Metazoa</taxon>
        <taxon>Spiralia</taxon>
        <taxon>Lophotrochozoa</taxon>
        <taxon>Annelida</taxon>
        <taxon>Polychaeta</taxon>
        <taxon>Sedentaria</taxon>
        <taxon>Canalipalpata</taxon>
        <taxon>Sabellida</taxon>
        <taxon>Oweniida</taxon>
        <taxon>Oweniidae</taxon>
        <taxon>Owenia</taxon>
    </lineage>
</organism>
<dbReference type="PANTHER" id="PTHR11360">
    <property type="entry name" value="MONOCARBOXYLATE TRANSPORTER"/>
    <property type="match status" value="1"/>
</dbReference>
<feature type="transmembrane region" description="Helical" evidence="3">
    <location>
        <begin position="280"/>
        <end position="302"/>
    </location>
</feature>
<dbReference type="PANTHER" id="PTHR11360:SF260">
    <property type="entry name" value="MFS DOMAIN-CONTAINING PROTEIN"/>
    <property type="match status" value="1"/>
</dbReference>
<dbReference type="FunFam" id="1.20.1250.20:FF:000505">
    <property type="entry name" value="Predicted protein"/>
    <property type="match status" value="1"/>
</dbReference>
<dbReference type="GO" id="GO:0008028">
    <property type="term" value="F:monocarboxylic acid transmembrane transporter activity"/>
    <property type="evidence" value="ECO:0007669"/>
    <property type="project" value="TreeGrafter"/>
</dbReference>
<accession>A0A8S4PKN4</accession>